<keyword evidence="2" id="KW-1185">Reference proteome</keyword>
<sequence>MKQSSSNIGQWIYVVRSVLDVIRADFATIYFRSKTSLAKSHSINYRETLSKKLDNF</sequence>
<dbReference type="Proteomes" id="UP000078540">
    <property type="component" value="Unassembled WGS sequence"/>
</dbReference>
<name>A0A195AVJ6_9HYME</name>
<evidence type="ECO:0000313" key="2">
    <source>
        <dbReference type="Proteomes" id="UP000078540"/>
    </source>
</evidence>
<proteinExistence type="predicted"/>
<evidence type="ECO:0000313" key="1">
    <source>
        <dbReference type="EMBL" id="KYM76050.1"/>
    </source>
</evidence>
<protein>
    <submittedName>
        <fullName evidence="1">Uncharacterized protein</fullName>
    </submittedName>
</protein>
<dbReference type="AlphaFoldDB" id="A0A195AVJ6"/>
<gene>
    <name evidence="1" type="ORF">ALC53_13535</name>
</gene>
<dbReference type="EMBL" id="KQ976736">
    <property type="protein sequence ID" value="KYM76050.1"/>
    <property type="molecule type" value="Genomic_DNA"/>
</dbReference>
<reference evidence="1 2" key="1">
    <citation type="submission" date="2015-09" db="EMBL/GenBank/DDBJ databases">
        <title>Atta colombica WGS genome.</title>
        <authorList>
            <person name="Nygaard S."/>
            <person name="Hu H."/>
            <person name="Boomsma J."/>
            <person name="Zhang G."/>
        </authorList>
    </citation>
    <scope>NUCLEOTIDE SEQUENCE [LARGE SCALE GENOMIC DNA]</scope>
    <source>
        <strain evidence="1">Treedump-2</strain>
        <tissue evidence="1">Whole body</tissue>
    </source>
</reference>
<organism evidence="1 2">
    <name type="scientific">Atta colombica</name>
    <dbReference type="NCBI Taxonomy" id="520822"/>
    <lineage>
        <taxon>Eukaryota</taxon>
        <taxon>Metazoa</taxon>
        <taxon>Ecdysozoa</taxon>
        <taxon>Arthropoda</taxon>
        <taxon>Hexapoda</taxon>
        <taxon>Insecta</taxon>
        <taxon>Pterygota</taxon>
        <taxon>Neoptera</taxon>
        <taxon>Endopterygota</taxon>
        <taxon>Hymenoptera</taxon>
        <taxon>Apocrita</taxon>
        <taxon>Aculeata</taxon>
        <taxon>Formicoidea</taxon>
        <taxon>Formicidae</taxon>
        <taxon>Myrmicinae</taxon>
        <taxon>Atta</taxon>
    </lineage>
</organism>
<accession>A0A195AVJ6</accession>